<gene>
    <name evidence="3" type="ORF">SAMN04489732_1321</name>
</gene>
<feature type="non-terminal residue" evidence="3">
    <location>
        <position position="1"/>
    </location>
</feature>
<keyword evidence="4" id="KW-1185">Reference proteome</keyword>
<feature type="compositionally biased region" description="Low complexity" evidence="1">
    <location>
        <begin position="52"/>
        <end position="73"/>
    </location>
</feature>
<evidence type="ECO:0000313" key="4">
    <source>
        <dbReference type="Proteomes" id="UP000198582"/>
    </source>
</evidence>
<feature type="transmembrane region" description="Helical" evidence="2">
    <location>
        <begin position="230"/>
        <end position="251"/>
    </location>
</feature>
<feature type="region of interest" description="Disordered" evidence="1">
    <location>
        <begin position="256"/>
        <end position="299"/>
    </location>
</feature>
<dbReference type="AlphaFoldDB" id="A0A1H8YNR4"/>
<evidence type="ECO:0000256" key="1">
    <source>
        <dbReference type="SAM" id="MobiDB-lite"/>
    </source>
</evidence>
<evidence type="ECO:0000313" key="3">
    <source>
        <dbReference type="EMBL" id="SEP53820.1"/>
    </source>
</evidence>
<evidence type="ECO:0008006" key="5">
    <source>
        <dbReference type="Google" id="ProtNLM"/>
    </source>
</evidence>
<accession>A0A1H8YNR4</accession>
<proteinExistence type="predicted"/>
<keyword evidence="2" id="KW-0812">Transmembrane</keyword>
<organism evidence="3 4">
    <name type="scientific">Amycolatopsis saalfeldensis</name>
    <dbReference type="NCBI Taxonomy" id="394193"/>
    <lineage>
        <taxon>Bacteria</taxon>
        <taxon>Bacillati</taxon>
        <taxon>Actinomycetota</taxon>
        <taxon>Actinomycetes</taxon>
        <taxon>Pseudonocardiales</taxon>
        <taxon>Pseudonocardiaceae</taxon>
        <taxon>Amycolatopsis</taxon>
    </lineage>
</organism>
<sequence>AAAGTAGAAGAAGAGAAAGAAGASAAAGTAGAAAGTAGAVAGATSHGTWSSANPATQPAATQPAVNQPAAAQPGTRQAGTQQPAGWPSAGQQLAFQSAGQLPGAGQQQVTGQEAVGQQPTWYPVQAGDGEAGAEQQLDGGKAAKPAKSPKAAKGFRASKGAIAQTPGWEPKAVGDFHTNRRTTAPSPADLNPTDLLDLSGGNFDKQDKPPTPELRQLWEEGPPRRKRPTWLFLSLGVLLALALIVGLTWYIGSQPDQRGTADSVSAPPVPSPSGSADPSATLEDKLPTLTGKPSQDNSTMSLDKAVELKAISQADADLMKTAGANELVYRSYADSDNGTMLLAVPTGSSAQAEVLVKGLQGNLVGGGFESAALGPAPTDLLYSASSPAGRVLAFWYTSGPVAIGIGASQPLAGDAAALRSRIEQIRTKVAAALPAG</sequence>
<feature type="compositionally biased region" description="Low complexity" evidence="1">
    <location>
        <begin position="1"/>
        <end position="44"/>
    </location>
</feature>
<name>A0A1H8YNR4_9PSEU</name>
<feature type="region of interest" description="Disordered" evidence="1">
    <location>
        <begin position="122"/>
        <end position="222"/>
    </location>
</feature>
<feature type="compositionally biased region" description="Low complexity" evidence="1">
    <location>
        <begin position="261"/>
        <end position="280"/>
    </location>
</feature>
<reference evidence="3 4" key="1">
    <citation type="submission" date="2016-10" db="EMBL/GenBank/DDBJ databases">
        <authorList>
            <person name="de Groot N.N."/>
        </authorList>
    </citation>
    <scope>NUCLEOTIDE SEQUENCE [LARGE SCALE GENOMIC DNA]</scope>
    <source>
        <strain evidence="3 4">DSM 44993</strain>
    </source>
</reference>
<dbReference type="STRING" id="394193.SAMN04489732_1321"/>
<keyword evidence="2" id="KW-0472">Membrane</keyword>
<feature type="region of interest" description="Disordered" evidence="1">
    <location>
        <begin position="1"/>
        <end position="91"/>
    </location>
</feature>
<evidence type="ECO:0000256" key="2">
    <source>
        <dbReference type="SAM" id="Phobius"/>
    </source>
</evidence>
<keyword evidence="2" id="KW-1133">Transmembrane helix</keyword>
<protein>
    <recommendedName>
        <fullName evidence="5">Flagellar basal body-associated protein FliL</fullName>
    </recommendedName>
</protein>
<dbReference type="Proteomes" id="UP000198582">
    <property type="component" value="Unassembled WGS sequence"/>
</dbReference>
<feature type="compositionally biased region" description="Low complexity" evidence="1">
    <location>
        <begin position="142"/>
        <end position="152"/>
    </location>
</feature>
<dbReference type="EMBL" id="FOEF01000032">
    <property type="protein sequence ID" value="SEP53820.1"/>
    <property type="molecule type" value="Genomic_DNA"/>
</dbReference>
<feature type="compositionally biased region" description="Basic and acidic residues" evidence="1">
    <location>
        <begin position="204"/>
        <end position="222"/>
    </location>
</feature>
<feature type="compositionally biased region" description="Polar residues" evidence="1">
    <location>
        <begin position="74"/>
        <end position="91"/>
    </location>
</feature>